<keyword evidence="10" id="KW-0170">Cobalt</keyword>
<dbReference type="PANTHER" id="PTHR32092:SF14">
    <property type="entry name" value="MALTOSE-6'-PHOSPHATE GLUCOSIDASE"/>
    <property type="match status" value="1"/>
</dbReference>
<feature type="binding site" evidence="9">
    <location>
        <position position="93"/>
    </location>
    <ligand>
        <name>substrate</name>
    </ligand>
</feature>
<evidence type="ECO:0000259" key="13">
    <source>
        <dbReference type="Pfam" id="PF11975"/>
    </source>
</evidence>
<keyword evidence="10" id="KW-0533">Nickel</keyword>
<keyword evidence="10" id="KW-0408">Iron</keyword>
<evidence type="ECO:0000256" key="10">
    <source>
        <dbReference type="PIRSR" id="PIRSR601088-3"/>
    </source>
</evidence>
<evidence type="ECO:0000256" key="1">
    <source>
        <dbReference type="ARBA" id="ARBA00010141"/>
    </source>
</evidence>
<feature type="binding site" evidence="10">
    <location>
        <position position="200"/>
    </location>
    <ligand>
        <name>Mn(2+)</name>
        <dbReference type="ChEBI" id="CHEBI:29035"/>
    </ligand>
</feature>
<evidence type="ECO:0000256" key="3">
    <source>
        <dbReference type="ARBA" id="ARBA00022723"/>
    </source>
</evidence>
<dbReference type="PRINTS" id="PR00732">
    <property type="entry name" value="GLHYDRLASE4"/>
</dbReference>
<dbReference type="PANTHER" id="PTHR32092">
    <property type="entry name" value="6-PHOSPHO-BETA-GLUCOSIDASE-RELATED"/>
    <property type="match status" value="1"/>
</dbReference>
<organism evidence="14 15">
    <name type="scientific">Acetivibrio ethanolgignens</name>
    <dbReference type="NCBI Taxonomy" id="290052"/>
    <lineage>
        <taxon>Bacteria</taxon>
        <taxon>Bacillati</taxon>
        <taxon>Bacillota</taxon>
        <taxon>Clostridia</taxon>
        <taxon>Eubacteriales</taxon>
        <taxon>Oscillospiraceae</taxon>
        <taxon>Acetivibrio</taxon>
    </lineage>
</organism>
<dbReference type="SUPFAM" id="SSF56327">
    <property type="entry name" value="LDH C-terminal domain-like"/>
    <property type="match status" value="1"/>
</dbReference>
<evidence type="ECO:0000256" key="11">
    <source>
        <dbReference type="PIRSR" id="PIRSR601088-4"/>
    </source>
</evidence>
<keyword evidence="4 12" id="KW-0378">Hydrolase</keyword>
<dbReference type="EMBL" id="LNAM01000219">
    <property type="protein sequence ID" value="KSV57467.1"/>
    <property type="molecule type" value="Genomic_DNA"/>
</dbReference>
<dbReference type="GO" id="GO:0016616">
    <property type="term" value="F:oxidoreductase activity, acting on the CH-OH group of donors, NAD or NADP as acceptor"/>
    <property type="evidence" value="ECO:0007669"/>
    <property type="project" value="InterPro"/>
</dbReference>
<dbReference type="SUPFAM" id="SSF51735">
    <property type="entry name" value="NAD(P)-binding Rossmann-fold domains"/>
    <property type="match status" value="1"/>
</dbReference>
<keyword evidence="7 12" id="KW-0326">Glycosidase</keyword>
<dbReference type="GO" id="GO:0004553">
    <property type="term" value="F:hydrolase activity, hydrolyzing O-glycosyl compounds"/>
    <property type="evidence" value="ECO:0007669"/>
    <property type="project" value="InterPro"/>
</dbReference>
<feature type="binding site" evidence="9">
    <location>
        <position position="285"/>
    </location>
    <ligand>
        <name>substrate</name>
    </ligand>
</feature>
<name>A0A0V8QA29_9FIRM</name>
<dbReference type="Gene3D" id="3.90.110.10">
    <property type="entry name" value="Lactate dehydrogenase/glycoside hydrolase, family 4, C-terminal"/>
    <property type="match status" value="1"/>
</dbReference>
<comment type="subunit">
    <text evidence="2">Homotetramer.</text>
</comment>
<evidence type="ECO:0000256" key="2">
    <source>
        <dbReference type="ARBA" id="ARBA00011881"/>
    </source>
</evidence>
<dbReference type="CDD" id="cd05298">
    <property type="entry name" value="GH4_GlvA_pagL_like"/>
    <property type="match status" value="1"/>
</dbReference>
<evidence type="ECO:0000256" key="8">
    <source>
        <dbReference type="PIRSR" id="PIRSR601088-1"/>
    </source>
</evidence>
<feature type="binding site" evidence="9">
    <location>
        <position position="148"/>
    </location>
    <ligand>
        <name>substrate</name>
    </ligand>
</feature>
<protein>
    <submittedName>
        <fullName evidence="14">6-phospho-alpha-glucosidase</fullName>
    </submittedName>
</protein>
<feature type="binding site" evidence="10">
    <location>
        <position position="170"/>
    </location>
    <ligand>
        <name>Mn(2+)</name>
        <dbReference type="ChEBI" id="CHEBI:29035"/>
    </ligand>
</feature>
<feature type="domain" description="Glycosyl hydrolase family 4 C-terminal" evidence="13">
    <location>
        <begin position="195"/>
        <end position="416"/>
    </location>
</feature>
<feature type="site" description="Increases basicity of active site Tyr" evidence="11">
    <location>
        <position position="109"/>
    </location>
</feature>
<keyword evidence="15" id="KW-1185">Reference proteome</keyword>
<dbReference type="RefSeq" id="WP_058354279.1">
    <property type="nucleotide sequence ID" value="NZ_CABMMD010000219.1"/>
</dbReference>
<evidence type="ECO:0000313" key="15">
    <source>
        <dbReference type="Proteomes" id="UP000054874"/>
    </source>
</evidence>
<dbReference type="Pfam" id="PF02056">
    <property type="entry name" value="Glyco_hydro_4"/>
    <property type="match status" value="1"/>
</dbReference>
<dbReference type="GO" id="GO:0005975">
    <property type="term" value="P:carbohydrate metabolic process"/>
    <property type="evidence" value="ECO:0007669"/>
    <property type="project" value="InterPro"/>
</dbReference>
<evidence type="ECO:0000256" key="4">
    <source>
        <dbReference type="ARBA" id="ARBA00022801"/>
    </source>
</evidence>
<evidence type="ECO:0000256" key="12">
    <source>
        <dbReference type="RuleBase" id="RU361152"/>
    </source>
</evidence>
<feature type="active site" description="Proton donor" evidence="8">
    <location>
        <position position="171"/>
    </location>
</feature>
<sequence length="442" mass="50239">MKQEFKIVICGGGSTYTPGIVKDLLQEKALRIKELWLYDIDKERQDKVALIVREVIKSICPTLAFHVSTVPGEALLDADFIMAQMRVGKLEMRVRDEKIALKHGCIGQETCGAGGMAYGMRTIYPMVELIDLCEKYATKDYWIVNYSNPAAIVAKATQKLRPHARILNICDMPVEIEARMAEILGVSIEDLETDYFGLNHYGWFTKVRCKGEDVTEQLKNHVSEHGYLSKASYDDALVRDPDWLHTFQNAGKIMRLFPDYLPNTYWQYYLLGDDILSDSDIENTRGLQVIQNREKKVLKAAWQLEQGHEINLEQFYVGIHGKFIVSVVKALAYDTRSRQLVIVPNQGIIKNLPEDAMVEVPAYLTSRGPEPIRIGSIPSFYKGLMEQQNACEELLVEAAIEGSYSKALQAFTMNRTIPSANIAKEILDEMIEANKEYWPELK</sequence>
<proteinExistence type="inferred from homology"/>
<dbReference type="Gene3D" id="3.40.50.720">
    <property type="entry name" value="NAD(P)-binding Rossmann-like Domain"/>
    <property type="match status" value="1"/>
</dbReference>
<evidence type="ECO:0000256" key="9">
    <source>
        <dbReference type="PIRSR" id="PIRSR601088-2"/>
    </source>
</evidence>
<comment type="caution">
    <text evidence="14">The sequence shown here is derived from an EMBL/GenBank/DDBJ whole genome shotgun (WGS) entry which is preliminary data.</text>
</comment>
<keyword evidence="3 10" id="KW-0479">Metal-binding</keyword>
<dbReference type="AlphaFoldDB" id="A0A0V8QA29"/>
<dbReference type="STRING" id="290052.ASU35_04625"/>
<keyword evidence="6 10" id="KW-0464">Manganese</keyword>
<dbReference type="Proteomes" id="UP000054874">
    <property type="component" value="Unassembled WGS sequence"/>
</dbReference>
<evidence type="ECO:0000256" key="7">
    <source>
        <dbReference type="ARBA" id="ARBA00023295"/>
    </source>
</evidence>
<dbReference type="OrthoDB" id="9808275at2"/>
<dbReference type="InterPro" id="IPR015955">
    <property type="entry name" value="Lactate_DH/Glyco_Ohase_4_C"/>
</dbReference>
<dbReference type="InterPro" id="IPR022616">
    <property type="entry name" value="Glyco_hydro_4_C"/>
</dbReference>
<reference evidence="14 15" key="1">
    <citation type="submission" date="2015-11" db="EMBL/GenBank/DDBJ databases">
        <title>Butyribacter intestini gen. nov., sp. nov., a butyric acid-producing bacterium of the family Lachnospiraceae isolated from the human faeces.</title>
        <authorList>
            <person name="Zou Y."/>
            <person name="Xue W."/>
            <person name="Luo G."/>
            <person name="Lv M."/>
        </authorList>
    </citation>
    <scope>NUCLEOTIDE SEQUENCE [LARGE SCALE GENOMIC DNA]</scope>
    <source>
        <strain evidence="14 15">ACET-33324</strain>
    </source>
</reference>
<evidence type="ECO:0000256" key="5">
    <source>
        <dbReference type="ARBA" id="ARBA00023027"/>
    </source>
</evidence>
<gene>
    <name evidence="14" type="ORF">ASU35_04625</name>
</gene>
<evidence type="ECO:0000256" key="6">
    <source>
        <dbReference type="ARBA" id="ARBA00023211"/>
    </source>
</evidence>
<evidence type="ECO:0000313" key="14">
    <source>
        <dbReference type="EMBL" id="KSV57467.1"/>
    </source>
</evidence>
<comment type="similarity">
    <text evidence="1 12">Belongs to the glycosyl hydrolase 4 family.</text>
</comment>
<dbReference type="InterPro" id="IPR001088">
    <property type="entry name" value="Glyco_hydro_4"/>
</dbReference>
<feature type="active site" description="Proton acceptor" evidence="8">
    <location>
        <position position="265"/>
    </location>
</feature>
<comment type="cofactor">
    <cofactor evidence="12">
        <name>NAD(+)</name>
        <dbReference type="ChEBI" id="CHEBI:57540"/>
    </cofactor>
    <text evidence="12">Binds 1 NAD(+) per subunit.</text>
</comment>
<accession>A0A0V8QA29</accession>
<dbReference type="GO" id="GO:0046872">
    <property type="term" value="F:metal ion binding"/>
    <property type="evidence" value="ECO:0007669"/>
    <property type="project" value="UniProtKB-KW"/>
</dbReference>
<dbReference type="InterPro" id="IPR036291">
    <property type="entry name" value="NAD(P)-bd_dom_sf"/>
</dbReference>
<keyword evidence="5 12" id="KW-0520">NAD</keyword>
<dbReference type="Pfam" id="PF11975">
    <property type="entry name" value="Glyco_hydro_4C"/>
    <property type="match status" value="1"/>
</dbReference>